<dbReference type="EMBL" id="JAYMYQ010000008">
    <property type="protein sequence ID" value="KAK7315847.1"/>
    <property type="molecule type" value="Genomic_DNA"/>
</dbReference>
<accession>A0AAN9KGP6</accession>
<protein>
    <submittedName>
        <fullName evidence="1">Uncharacterized protein</fullName>
    </submittedName>
</protein>
<comment type="caution">
    <text evidence="1">The sequence shown here is derived from an EMBL/GenBank/DDBJ whole genome shotgun (WGS) entry which is preliminary data.</text>
</comment>
<reference evidence="1 2" key="1">
    <citation type="submission" date="2024-01" db="EMBL/GenBank/DDBJ databases">
        <title>The genomes of 5 underutilized Papilionoideae crops provide insights into root nodulation and disease resistanc.</title>
        <authorList>
            <person name="Jiang F."/>
        </authorList>
    </citation>
    <scope>NUCLEOTIDE SEQUENCE [LARGE SCALE GENOMIC DNA]</scope>
    <source>
        <strain evidence="1">LVBAO_FW01</strain>
        <tissue evidence="1">Leaves</tissue>
    </source>
</reference>
<keyword evidence="2" id="KW-1185">Reference proteome</keyword>
<proteinExistence type="predicted"/>
<name>A0AAN9KGP6_CANGL</name>
<dbReference type="Proteomes" id="UP001367508">
    <property type="component" value="Unassembled WGS sequence"/>
</dbReference>
<evidence type="ECO:0000313" key="2">
    <source>
        <dbReference type="Proteomes" id="UP001367508"/>
    </source>
</evidence>
<evidence type="ECO:0000313" key="1">
    <source>
        <dbReference type="EMBL" id="KAK7315847.1"/>
    </source>
</evidence>
<gene>
    <name evidence="1" type="ORF">VNO77_34428</name>
</gene>
<dbReference type="AlphaFoldDB" id="A0AAN9KGP6"/>
<sequence>MTAICFPILVADMLDFSVELDHLNFYACVQEPMVEIRHEGYFSLLEEIHKQEEKERRLATSGSWENLGVFPITLLDPIEWRRKGESCKFQALFLQLRTKTLHHREN</sequence>
<organism evidence="1 2">
    <name type="scientific">Canavalia gladiata</name>
    <name type="common">Sword bean</name>
    <name type="synonym">Dolichos gladiatus</name>
    <dbReference type="NCBI Taxonomy" id="3824"/>
    <lineage>
        <taxon>Eukaryota</taxon>
        <taxon>Viridiplantae</taxon>
        <taxon>Streptophyta</taxon>
        <taxon>Embryophyta</taxon>
        <taxon>Tracheophyta</taxon>
        <taxon>Spermatophyta</taxon>
        <taxon>Magnoliopsida</taxon>
        <taxon>eudicotyledons</taxon>
        <taxon>Gunneridae</taxon>
        <taxon>Pentapetalae</taxon>
        <taxon>rosids</taxon>
        <taxon>fabids</taxon>
        <taxon>Fabales</taxon>
        <taxon>Fabaceae</taxon>
        <taxon>Papilionoideae</taxon>
        <taxon>50 kb inversion clade</taxon>
        <taxon>NPAAA clade</taxon>
        <taxon>indigoferoid/millettioid clade</taxon>
        <taxon>Phaseoleae</taxon>
        <taxon>Canavalia</taxon>
    </lineage>
</organism>